<dbReference type="Proteomes" id="UP001142175">
    <property type="component" value="Unassembled WGS sequence"/>
</dbReference>
<keyword evidence="2" id="KW-1185">Reference proteome</keyword>
<evidence type="ECO:0000313" key="2">
    <source>
        <dbReference type="Proteomes" id="UP001142175"/>
    </source>
</evidence>
<protein>
    <submittedName>
        <fullName evidence="1">Uncharacterized protein</fullName>
    </submittedName>
</protein>
<name>A0A9X2SZ38_9BACT</name>
<evidence type="ECO:0000313" key="1">
    <source>
        <dbReference type="EMBL" id="MCR9013506.1"/>
    </source>
</evidence>
<gene>
    <name evidence="1" type="ORF">NU887_00595</name>
</gene>
<dbReference type="EMBL" id="JANSUY010000001">
    <property type="protein sequence ID" value="MCR9013506.1"/>
    <property type="molecule type" value="Genomic_DNA"/>
</dbReference>
<reference evidence="1" key="1">
    <citation type="submission" date="2022-08" db="EMBL/GenBank/DDBJ databases">
        <authorList>
            <person name="Zhang D."/>
        </authorList>
    </citation>
    <scope>NUCLEOTIDE SEQUENCE</scope>
    <source>
        <strain evidence="1">XJ19-11</strain>
    </source>
</reference>
<dbReference type="AlphaFoldDB" id="A0A9X2SZ38"/>
<organism evidence="1 2">
    <name type="scientific">Aquiflexum gelatinilyticum</name>
    <dbReference type="NCBI Taxonomy" id="2961943"/>
    <lineage>
        <taxon>Bacteria</taxon>
        <taxon>Pseudomonadati</taxon>
        <taxon>Bacteroidota</taxon>
        <taxon>Cytophagia</taxon>
        <taxon>Cytophagales</taxon>
        <taxon>Cyclobacteriaceae</taxon>
        <taxon>Aquiflexum</taxon>
    </lineage>
</organism>
<accession>A0A9X2SZ38</accession>
<sequence length="74" mass="9132">MKERQSVIHANYTKTREEWYKKECDEILFRTRSYITIEGQEVMITTDSLKKYLLTIDNPKTSWFQIWLKVRDER</sequence>
<dbReference type="RefSeq" id="WP_258421409.1">
    <property type="nucleotide sequence ID" value="NZ_JANSUY010000001.1"/>
</dbReference>
<comment type="caution">
    <text evidence="1">The sequence shown here is derived from an EMBL/GenBank/DDBJ whole genome shotgun (WGS) entry which is preliminary data.</text>
</comment>
<proteinExistence type="predicted"/>